<evidence type="ECO:0008006" key="4">
    <source>
        <dbReference type="Google" id="ProtNLM"/>
    </source>
</evidence>
<dbReference type="InterPro" id="IPR036116">
    <property type="entry name" value="FN3_sf"/>
</dbReference>
<dbReference type="InterPro" id="IPR013783">
    <property type="entry name" value="Ig-like_fold"/>
</dbReference>
<comment type="caution">
    <text evidence="2">The sequence shown here is derived from an EMBL/GenBank/DDBJ whole genome shotgun (WGS) entry which is preliminary data.</text>
</comment>
<evidence type="ECO:0000256" key="1">
    <source>
        <dbReference type="SAM" id="MobiDB-lite"/>
    </source>
</evidence>
<dbReference type="Gene3D" id="2.60.40.10">
    <property type="entry name" value="Immunoglobulins"/>
    <property type="match status" value="1"/>
</dbReference>
<dbReference type="Gene3D" id="2.60.40.4070">
    <property type="match status" value="1"/>
</dbReference>
<sequence>MTTQTAESQQTRWMNAGSLHNWYSEIHSEREHGLRQEQQFGLRWPAIFQYQDSQAYKGWWIGVGSFDDGVRDPYTPRVIHAGPRVTGEDYFEASEFNLVSRIPQPEVLVDGLPSFLESVEPDEVDPDMPADLMISNTIETAMGIEVERNIYQFSQEFHDNYHIMEYTYTNRTGETGETGIFDDIPEQTLEDAYFFHIFRYSPVRKTRYMVGNASGWGINTMIDRVGDGIDGEVGDPMRAQFAWHGYFPDRDVDYDNIGAPMIEPNTVGGYMSEADSTGRLGAYQFPGFATIHADESPDNPADDPAQPSTQSYVHSDDDRTSGNDPFNRAEMQREYNLMTEGIGSRHAWDVESDGDFANQRSAPNMGASGGHSATKGYGPYTLEPGESVRIVWVEGVSGLSEEKAEEVGRAFKAYFEDTGDDQYENIDGEVVTMDEEEKNRWVLTGRDSLLQTFERAIANYESEFDIPAPPDPPSMVEVNSGGDAIFLDWSYDGDISEVSHFEIYRAESSFDSTHTKIHRAEPDERSFEDPEPVRGRDYYYYITAVGFEEDNTGDVMTPDDVALRSSRYYTQSYDPARLQRAPGEAMEQIAIAPNPYVRTNETELSLADRDEVAFFDVPGEADIRIYTELGEHVRTIEHRDGSGDAFWDLQTESRQMVASGIYLVVFENLETGESITKKLVVIY</sequence>
<dbReference type="EMBL" id="JAFIDN010000008">
    <property type="protein sequence ID" value="MBP3193067.1"/>
    <property type="molecule type" value="Genomic_DNA"/>
</dbReference>
<reference evidence="2" key="1">
    <citation type="submission" date="2021-02" db="EMBL/GenBank/DDBJ databases">
        <title>Natronogracilivirga saccharolytica gen. nov. sp. nov. a new anaerobic, haloalkiliphilic carbohydrate-fermenting bacterium from soda lake and proposing of Cyclonatronumiaceae fam. nov. in the phylum Balneolaeota.</title>
        <authorList>
            <person name="Zhilina T.N."/>
            <person name="Sorokin D.Y."/>
            <person name="Zavarzina D.G."/>
            <person name="Toshchakov S.V."/>
            <person name="Kublanov I.V."/>
        </authorList>
    </citation>
    <scope>NUCLEOTIDE SEQUENCE</scope>
    <source>
        <strain evidence="2">Z-1702</strain>
    </source>
</reference>
<evidence type="ECO:0000313" key="2">
    <source>
        <dbReference type="EMBL" id="MBP3193067.1"/>
    </source>
</evidence>
<feature type="region of interest" description="Disordered" evidence="1">
    <location>
        <begin position="290"/>
        <end position="327"/>
    </location>
</feature>
<proteinExistence type="predicted"/>
<gene>
    <name evidence="2" type="ORF">NATSA_10370</name>
</gene>
<evidence type="ECO:0000313" key="3">
    <source>
        <dbReference type="Proteomes" id="UP000673975"/>
    </source>
</evidence>
<protein>
    <recommendedName>
        <fullName evidence="4">Fibronectin type-III domain-containing protein</fullName>
    </recommendedName>
</protein>
<dbReference type="SUPFAM" id="SSF49265">
    <property type="entry name" value="Fibronectin type III"/>
    <property type="match status" value="1"/>
</dbReference>
<accession>A0A8J7UVY8</accession>
<dbReference type="RefSeq" id="WP_210512360.1">
    <property type="nucleotide sequence ID" value="NZ_JAFIDN010000008.1"/>
</dbReference>
<dbReference type="Proteomes" id="UP000673975">
    <property type="component" value="Unassembled WGS sequence"/>
</dbReference>
<dbReference type="AlphaFoldDB" id="A0A8J7UVY8"/>
<name>A0A8J7UVY8_9BACT</name>
<organism evidence="2 3">
    <name type="scientific">Natronogracilivirga saccharolytica</name>
    <dbReference type="NCBI Taxonomy" id="2812953"/>
    <lineage>
        <taxon>Bacteria</taxon>
        <taxon>Pseudomonadati</taxon>
        <taxon>Balneolota</taxon>
        <taxon>Balneolia</taxon>
        <taxon>Balneolales</taxon>
        <taxon>Cyclonatronaceae</taxon>
        <taxon>Natronogracilivirga</taxon>
    </lineage>
</organism>
<keyword evidence="3" id="KW-1185">Reference proteome</keyword>